<dbReference type="PROSITE" id="PS51036">
    <property type="entry name" value="ZF_A20"/>
    <property type="match status" value="1"/>
</dbReference>
<dbReference type="GO" id="GO:0030139">
    <property type="term" value="C:endocytic vesicle"/>
    <property type="evidence" value="ECO:0007669"/>
    <property type="project" value="TreeGrafter"/>
</dbReference>
<dbReference type="Proteomes" id="UP000663848">
    <property type="component" value="Unassembled WGS sequence"/>
</dbReference>
<evidence type="ECO:0000256" key="2">
    <source>
        <dbReference type="ARBA" id="ARBA00022771"/>
    </source>
</evidence>
<dbReference type="GO" id="GO:0016192">
    <property type="term" value="P:vesicle-mediated transport"/>
    <property type="evidence" value="ECO:0007669"/>
    <property type="project" value="InterPro"/>
</dbReference>
<feature type="domain" description="A20-type" evidence="5">
    <location>
        <begin position="13"/>
        <end position="47"/>
    </location>
</feature>
<accession>A0A820BHX0</accession>
<sequence>MLKSMSKETINTRSDDQFCRNACGFYGNKIWDGFCSKCYREVYQQAKQIQEAYDGKSNTSISESNSSLSSSTSSSHEKRRSNITMPNPIRQMVHRAGNLRSSSNSVISALLNDEQTIENESVSKYLEIIIADDARSDIKSQVKTFANNFHKKCSNKNIRLDTLIQEYGTFTDTIKKRIQTNSIYREENEDLIHRVRDYVESIIFSKDYVSVFDRIAIECEEQDLSIQNRISSLHWVTPTMLDVVLNEDISDHRETMYKAVNALIELDAKTTPQGKIHSIMECKSFIEQVLQSTSGTTINADCFLPALIYVVLKAKPPRLYSNIQFSSHFSQPNGEQLYYLANLDSAVRFIELLQAEHLGLSSNDFSLYMRGEPVLPSSCVSLFDYSFENNSNIQQLRNMCIQCDEIEYNSQKFHENMTDFNQHLVQSVTDINELFNDSYTRFAYFEQIPALIKLENIDKKDIDLLNPSIIENKYSQETLESKTALKQDIEQ</sequence>
<dbReference type="Gene3D" id="1.20.1050.80">
    <property type="entry name" value="VPS9 domain"/>
    <property type="match status" value="1"/>
</dbReference>
<dbReference type="SMART" id="SM00259">
    <property type="entry name" value="ZnF_A20"/>
    <property type="match status" value="1"/>
</dbReference>
<dbReference type="GO" id="GO:0008270">
    <property type="term" value="F:zinc ion binding"/>
    <property type="evidence" value="ECO:0007669"/>
    <property type="project" value="UniProtKB-KW"/>
</dbReference>
<protein>
    <recommendedName>
        <fullName evidence="12">Rab5 GDP/GTP exchange factor</fullName>
    </recommendedName>
</protein>
<dbReference type="GO" id="GO:0005085">
    <property type="term" value="F:guanyl-nucleotide exchange factor activity"/>
    <property type="evidence" value="ECO:0007669"/>
    <property type="project" value="InterPro"/>
</dbReference>
<evidence type="ECO:0000313" key="9">
    <source>
        <dbReference type="EMBL" id="CAF4461898.1"/>
    </source>
</evidence>
<evidence type="ECO:0000259" key="5">
    <source>
        <dbReference type="PROSITE" id="PS51036"/>
    </source>
</evidence>
<organism evidence="7 10">
    <name type="scientific">Rotaria socialis</name>
    <dbReference type="NCBI Taxonomy" id="392032"/>
    <lineage>
        <taxon>Eukaryota</taxon>
        <taxon>Metazoa</taxon>
        <taxon>Spiralia</taxon>
        <taxon>Gnathifera</taxon>
        <taxon>Rotifera</taxon>
        <taxon>Eurotatoria</taxon>
        <taxon>Bdelloidea</taxon>
        <taxon>Philodinida</taxon>
        <taxon>Philodinidae</taxon>
        <taxon>Rotaria</taxon>
    </lineage>
</organism>
<dbReference type="SUPFAM" id="SSF109993">
    <property type="entry name" value="VPS9 domain"/>
    <property type="match status" value="1"/>
</dbReference>
<keyword evidence="2" id="KW-0863">Zinc-finger</keyword>
<dbReference type="GO" id="GO:0005829">
    <property type="term" value="C:cytosol"/>
    <property type="evidence" value="ECO:0007669"/>
    <property type="project" value="TreeGrafter"/>
</dbReference>
<dbReference type="AlphaFoldDB" id="A0A820BHX0"/>
<dbReference type="PANTHER" id="PTHR23101:SF122">
    <property type="entry name" value="RABAPTIN-5-ASSOCIATED EXCHANGE FACTOR FOR RAB5"/>
    <property type="match status" value="1"/>
</dbReference>
<feature type="domain" description="VPS9" evidence="6">
    <location>
        <begin position="220"/>
        <end position="359"/>
    </location>
</feature>
<dbReference type="InterPro" id="IPR037191">
    <property type="entry name" value="VPS9_dom_sf"/>
</dbReference>
<proteinExistence type="predicted"/>
<dbReference type="Pfam" id="PF01754">
    <property type="entry name" value="zf-A20"/>
    <property type="match status" value="1"/>
</dbReference>
<reference evidence="7" key="1">
    <citation type="submission" date="2021-02" db="EMBL/GenBank/DDBJ databases">
        <authorList>
            <person name="Nowell W R."/>
        </authorList>
    </citation>
    <scope>NUCLEOTIDE SEQUENCE</scope>
</reference>
<dbReference type="GO" id="GO:0031267">
    <property type="term" value="F:small GTPase binding"/>
    <property type="evidence" value="ECO:0007669"/>
    <property type="project" value="TreeGrafter"/>
</dbReference>
<dbReference type="PROSITE" id="PS51205">
    <property type="entry name" value="VPS9"/>
    <property type="match status" value="1"/>
</dbReference>
<evidence type="ECO:0000256" key="1">
    <source>
        <dbReference type="ARBA" id="ARBA00022723"/>
    </source>
</evidence>
<name>A0A820BHX0_9BILA</name>
<dbReference type="SUPFAM" id="SSF57716">
    <property type="entry name" value="Glucocorticoid receptor-like (DNA-binding domain)"/>
    <property type="match status" value="1"/>
</dbReference>
<dbReference type="EMBL" id="CAJOBP010000706">
    <property type="protein sequence ID" value="CAF4211612.1"/>
    <property type="molecule type" value="Genomic_DNA"/>
</dbReference>
<dbReference type="InterPro" id="IPR045046">
    <property type="entry name" value="Vps9-like"/>
</dbReference>
<feature type="region of interest" description="Disordered" evidence="4">
    <location>
        <begin position="53"/>
        <end position="88"/>
    </location>
</feature>
<keyword evidence="11" id="KW-1185">Reference proteome</keyword>
<evidence type="ECO:0000313" key="10">
    <source>
        <dbReference type="Proteomes" id="UP000663851"/>
    </source>
</evidence>
<gene>
    <name evidence="7" type="ORF">HFQ381_LOCUS7361</name>
    <name evidence="9" type="ORF">QYT958_LOCUS1490</name>
    <name evidence="8" type="ORF">UJA718_LOCUS7175</name>
</gene>
<dbReference type="GO" id="GO:0003677">
    <property type="term" value="F:DNA binding"/>
    <property type="evidence" value="ECO:0007669"/>
    <property type="project" value="InterPro"/>
</dbReference>
<dbReference type="Gene3D" id="1.10.246.120">
    <property type="match status" value="1"/>
</dbReference>
<keyword evidence="3" id="KW-0862">Zinc</keyword>
<dbReference type="SMART" id="SM00167">
    <property type="entry name" value="VPS9"/>
    <property type="match status" value="1"/>
</dbReference>
<evidence type="ECO:0000259" key="6">
    <source>
        <dbReference type="PROSITE" id="PS51205"/>
    </source>
</evidence>
<dbReference type="Proteomes" id="UP000663851">
    <property type="component" value="Unassembled WGS sequence"/>
</dbReference>
<dbReference type="InterPro" id="IPR003123">
    <property type="entry name" value="VPS9"/>
</dbReference>
<dbReference type="Pfam" id="PF02204">
    <property type="entry name" value="VPS9"/>
    <property type="match status" value="1"/>
</dbReference>
<evidence type="ECO:0000313" key="11">
    <source>
        <dbReference type="Proteomes" id="UP000663873"/>
    </source>
</evidence>
<dbReference type="InterPro" id="IPR002653">
    <property type="entry name" value="Znf_A20"/>
</dbReference>
<dbReference type="EMBL" id="CAJOBR010000084">
    <property type="protein sequence ID" value="CAF4461898.1"/>
    <property type="molecule type" value="Genomic_DNA"/>
</dbReference>
<evidence type="ECO:0000313" key="8">
    <source>
        <dbReference type="EMBL" id="CAF4211612.1"/>
    </source>
</evidence>
<feature type="compositionally biased region" description="Low complexity" evidence="4">
    <location>
        <begin position="56"/>
        <end position="74"/>
    </location>
</feature>
<dbReference type="PANTHER" id="PTHR23101">
    <property type="entry name" value="RAB GDP/GTP EXCHANGE FACTOR"/>
    <property type="match status" value="1"/>
</dbReference>
<keyword evidence="1" id="KW-0479">Metal-binding</keyword>
<dbReference type="EMBL" id="CAJOBO010000351">
    <property type="protein sequence ID" value="CAF4199185.1"/>
    <property type="molecule type" value="Genomic_DNA"/>
</dbReference>
<comment type="caution">
    <text evidence="7">The sequence shown here is derived from an EMBL/GenBank/DDBJ whole genome shotgun (WGS) entry which is preliminary data.</text>
</comment>
<evidence type="ECO:0000313" key="7">
    <source>
        <dbReference type="EMBL" id="CAF4199185.1"/>
    </source>
</evidence>
<evidence type="ECO:0008006" key="12">
    <source>
        <dbReference type="Google" id="ProtNLM"/>
    </source>
</evidence>
<dbReference type="Proteomes" id="UP000663873">
    <property type="component" value="Unassembled WGS sequence"/>
</dbReference>
<evidence type="ECO:0000256" key="4">
    <source>
        <dbReference type="SAM" id="MobiDB-lite"/>
    </source>
</evidence>
<evidence type="ECO:0000256" key="3">
    <source>
        <dbReference type="ARBA" id="ARBA00022833"/>
    </source>
</evidence>
<dbReference type="Gene3D" id="1.20.5.4770">
    <property type="match status" value="1"/>
</dbReference>